<feature type="transmembrane region" description="Helical" evidence="1">
    <location>
        <begin position="15"/>
        <end position="37"/>
    </location>
</feature>
<keyword evidence="3" id="KW-1185">Reference proteome</keyword>
<proteinExistence type="predicted"/>
<keyword evidence="1" id="KW-0812">Transmembrane</keyword>
<evidence type="ECO:0000313" key="3">
    <source>
        <dbReference type="Proteomes" id="UP001597327"/>
    </source>
</evidence>
<gene>
    <name evidence="2" type="ORF">ACFSC7_14565</name>
</gene>
<keyword evidence="1" id="KW-0472">Membrane</keyword>
<dbReference type="EMBL" id="JBHUFA010000004">
    <property type="protein sequence ID" value="MFD1696747.1"/>
    <property type="molecule type" value="Genomic_DNA"/>
</dbReference>
<reference evidence="3" key="1">
    <citation type="journal article" date="2019" name="Int. J. Syst. Evol. Microbiol.">
        <title>The Global Catalogue of Microorganisms (GCM) 10K type strain sequencing project: providing services to taxonomists for standard genome sequencing and annotation.</title>
        <authorList>
            <consortium name="The Broad Institute Genomics Platform"/>
            <consortium name="The Broad Institute Genome Sequencing Center for Infectious Disease"/>
            <person name="Wu L."/>
            <person name="Ma J."/>
        </authorList>
    </citation>
    <scope>NUCLEOTIDE SEQUENCE [LARGE SCALE GENOMIC DNA]</scope>
    <source>
        <strain evidence="3">JCM 3369</strain>
    </source>
</reference>
<sequence>MIPFELPRATGIRPFYFTALLGLLALAASLHLMLLAAQWSGLWKSDRPWDASPQVFSVDLEGYRLQVPSGLLGGTTHRLARLTGHLALSNLQITAVWPTMIGAGDVVDDPFTGAGRRQDRKKLLQIEVRVGAPRETMRDQLDSVFRKLARGRPDAGPGGLVRLRLSALDTAETDEIFFEPGRDNGFIARCQLRQSGGGSCLRELTWGPLTVSYRFNPSLLANWGSLERRVLTLVASLPQ</sequence>
<protein>
    <submittedName>
        <fullName evidence="2">Uncharacterized protein</fullName>
    </submittedName>
</protein>
<keyword evidence="1" id="KW-1133">Transmembrane helix</keyword>
<dbReference type="Proteomes" id="UP001597327">
    <property type="component" value="Unassembled WGS sequence"/>
</dbReference>
<name>A0ABW4JX77_9HYPH</name>
<dbReference type="RefSeq" id="WP_149892417.1">
    <property type="nucleotide sequence ID" value="NZ_JBHUFA010000004.1"/>
</dbReference>
<comment type="caution">
    <text evidence="2">The sequence shown here is derived from an EMBL/GenBank/DDBJ whole genome shotgun (WGS) entry which is preliminary data.</text>
</comment>
<evidence type="ECO:0000313" key="2">
    <source>
        <dbReference type="EMBL" id="MFD1696747.1"/>
    </source>
</evidence>
<accession>A0ABW4JX77</accession>
<evidence type="ECO:0000256" key="1">
    <source>
        <dbReference type="SAM" id="Phobius"/>
    </source>
</evidence>
<organism evidence="2 3">
    <name type="scientific">Roseibium aestuarii</name>
    <dbReference type="NCBI Taxonomy" id="2600299"/>
    <lineage>
        <taxon>Bacteria</taxon>
        <taxon>Pseudomonadati</taxon>
        <taxon>Pseudomonadota</taxon>
        <taxon>Alphaproteobacteria</taxon>
        <taxon>Hyphomicrobiales</taxon>
        <taxon>Stappiaceae</taxon>
        <taxon>Roseibium</taxon>
    </lineage>
</organism>